<evidence type="ECO:0000313" key="4">
    <source>
        <dbReference type="Proteomes" id="UP001139971"/>
    </source>
</evidence>
<dbReference type="EMBL" id="JAOVZO020000018">
    <property type="protein sequence ID" value="MDC8014447.1"/>
    <property type="molecule type" value="Genomic_DNA"/>
</dbReference>
<dbReference type="InterPro" id="IPR006121">
    <property type="entry name" value="HMA_dom"/>
</dbReference>
<comment type="caution">
    <text evidence="3">The sequence shown here is derived from an EMBL/GenBank/DDBJ whole genome shotgun (WGS) entry which is preliminary data.</text>
</comment>
<dbReference type="Proteomes" id="UP001139971">
    <property type="component" value="Unassembled WGS sequence"/>
</dbReference>
<dbReference type="Gene3D" id="3.30.70.100">
    <property type="match status" value="1"/>
</dbReference>
<dbReference type="InterPro" id="IPR036163">
    <property type="entry name" value="HMA_dom_sf"/>
</dbReference>
<dbReference type="SUPFAM" id="SSF55008">
    <property type="entry name" value="HMA, heavy metal-associated domain"/>
    <property type="match status" value="1"/>
</dbReference>
<keyword evidence="4" id="KW-1185">Reference proteome</keyword>
<accession>A0A9X3YML3</accession>
<evidence type="ECO:0000313" key="3">
    <source>
        <dbReference type="EMBL" id="MDC8014447.1"/>
    </source>
</evidence>
<reference evidence="3" key="1">
    <citation type="submission" date="2023-02" db="EMBL/GenBank/DDBJ databases">
        <title>Tahibacter soli sp. nov. isolated from soil.</title>
        <authorList>
            <person name="Baek J.H."/>
            <person name="Lee J.K."/>
            <person name="Choi D.G."/>
            <person name="Jeon C.O."/>
        </authorList>
    </citation>
    <scope>NUCLEOTIDE SEQUENCE</scope>
    <source>
        <strain evidence="3">BL</strain>
    </source>
</reference>
<dbReference type="GO" id="GO:0046872">
    <property type="term" value="F:metal ion binding"/>
    <property type="evidence" value="ECO:0007669"/>
    <property type="project" value="UniProtKB-KW"/>
</dbReference>
<dbReference type="PROSITE" id="PS01047">
    <property type="entry name" value="HMA_1"/>
    <property type="match status" value="1"/>
</dbReference>
<dbReference type="Pfam" id="PF00403">
    <property type="entry name" value="HMA"/>
    <property type="match status" value="1"/>
</dbReference>
<gene>
    <name evidence="3" type="ORF">OD750_018030</name>
</gene>
<keyword evidence="1" id="KW-0479">Metal-binding</keyword>
<dbReference type="RefSeq" id="WP_263544012.1">
    <property type="nucleotide sequence ID" value="NZ_JAOVZO020000018.1"/>
</dbReference>
<sequence length="64" mass="6252">MIFRVEGMTCGGCARRVTRAVQALDANAAVAVDLARGTVEVGSTADATAVAAAIAAAGYPATAV</sequence>
<feature type="domain" description="HMA" evidence="2">
    <location>
        <begin position="1"/>
        <end position="62"/>
    </location>
</feature>
<dbReference type="AlphaFoldDB" id="A0A9X3YML3"/>
<protein>
    <submittedName>
        <fullName evidence="3">Heavy-metal-associated domain-containing protein</fullName>
    </submittedName>
</protein>
<dbReference type="CDD" id="cd00371">
    <property type="entry name" value="HMA"/>
    <property type="match status" value="1"/>
</dbReference>
<dbReference type="InterPro" id="IPR017969">
    <property type="entry name" value="Heavy-metal-associated_CS"/>
</dbReference>
<evidence type="ECO:0000259" key="2">
    <source>
        <dbReference type="PROSITE" id="PS50846"/>
    </source>
</evidence>
<organism evidence="3 4">
    <name type="scientific">Tahibacter soli</name>
    <dbReference type="NCBI Taxonomy" id="2983605"/>
    <lineage>
        <taxon>Bacteria</taxon>
        <taxon>Pseudomonadati</taxon>
        <taxon>Pseudomonadota</taxon>
        <taxon>Gammaproteobacteria</taxon>
        <taxon>Lysobacterales</taxon>
        <taxon>Rhodanobacteraceae</taxon>
        <taxon>Tahibacter</taxon>
    </lineage>
</organism>
<evidence type="ECO:0000256" key="1">
    <source>
        <dbReference type="ARBA" id="ARBA00022723"/>
    </source>
</evidence>
<name>A0A9X3YML3_9GAMM</name>
<dbReference type="PROSITE" id="PS50846">
    <property type="entry name" value="HMA_2"/>
    <property type="match status" value="1"/>
</dbReference>
<proteinExistence type="predicted"/>